<dbReference type="RefSeq" id="WP_188513178.1">
    <property type="nucleotide sequence ID" value="NZ_BMGD01000002.1"/>
</dbReference>
<feature type="region of interest" description="Disordered" evidence="1">
    <location>
        <begin position="1"/>
        <end position="96"/>
    </location>
</feature>
<organism evidence="2 3">
    <name type="scientific">Blastomonas aquatica</name>
    <dbReference type="NCBI Taxonomy" id="1510276"/>
    <lineage>
        <taxon>Bacteria</taxon>
        <taxon>Pseudomonadati</taxon>
        <taxon>Pseudomonadota</taxon>
        <taxon>Alphaproteobacteria</taxon>
        <taxon>Sphingomonadales</taxon>
        <taxon>Sphingomonadaceae</taxon>
        <taxon>Blastomonas</taxon>
    </lineage>
</organism>
<gene>
    <name evidence="2" type="ORF">GCM10010833_08610</name>
</gene>
<protein>
    <submittedName>
        <fullName evidence="2">Uncharacterized protein</fullName>
    </submittedName>
</protein>
<dbReference type="EMBL" id="BMGD01000002">
    <property type="protein sequence ID" value="GGB56174.1"/>
    <property type="molecule type" value="Genomic_DNA"/>
</dbReference>
<comment type="caution">
    <text evidence="2">The sequence shown here is derived from an EMBL/GenBank/DDBJ whole genome shotgun (WGS) entry which is preliminary data.</text>
</comment>
<sequence>MLVLAAMGSTQLLPGASAQDAQDPRDTNSVAAEPDQASDRSLAVSSDQAMAKDRSLDVPAVSNERPDTRGITGANQVPVQLGRPSVSNQLTSAGQDRGQLAPQRLEGNDACDDAPDGSGPDVCANPLETRAGEFAGRGRPQLSAEQRLLAQQFSTSATGDTTDATARRLAAGRSADLSNEDLAIAATVTADQGGRQPPASETGTDIPADATNAIDVILGVINAAVPE</sequence>
<evidence type="ECO:0000256" key="1">
    <source>
        <dbReference type="SAM" id="MobiDB-lite"/>
    </source>
</evidence>
<accession>A0ABQ1IZG0</accession>
<feature type="region of interest" description="Disordered" evidence="1">
    <location>
        <begin position="188"/>
        <end position="209"/>
    </location>
</feature>
<reference evidence="3" key="1">
    <citation type="journal article" date="2019" name="Int. J. Syst. Evol. Microbiol.">
        <title>The Global Catalogue of Microorganisms (GCM) 10K type strain sequencing project: providing services to taxonomists for standard genome sequencing and annotation.</title>
        <authorList>
            <consortium name="The Broad Institute Genomics Platform"/>
            <consortium name="The Broad Institute Genome Sequencing Center for Infectious Disease"/>
            <person name="Wu L."/>
            <person name="Ma J."/>
        </authorList>
    </citation>
    <scope>NUCLEOTIDE SEQUENCE [LARGE SCALE GENOMIC DNA]</scope>
    <source>
        <strain evidence="3">CGMCC 1.12851</strain>
    </source>
</reference>
<proteinExistence type="predicted"/>
<evidence type="ECO:0000313" key="3">
    <source>
        <dbReference type="Proteomes" id="UP000614261"/>
    </source>
</evidence>
<evidence type="ECO:0000313" key="2">
    <source>
        <dbReference type="EMBL" id="GGB56174.1"/>
    </source>
</evidence>
<dbReference type="Proteomes" id="UP000614261">
    <property type="component" value="Unassembled WGS sequence"/>
</dbReference>
<name>A0ABQ1IZG0_9SPHN</name>
<keyword evidence="3" id="KW-1185">Reference proteome</keyword>
<feature type="compositionally biased region" description="Polar residues" evidence="1">
    <location>
        <begin position="85"/>
        <end position="94"/>
    </location>
</feature>